<reference evidence="2" key="2">
    <citation type="submission" date="2015-01" db="EMBL/GenBank/DDBJ databases">
        <title>Evolutionary Origins and Diversification of the Mycorrhizal Mutualists.</title>
        <authorList>
            <consortium name="DOE Joint Genome Institute"/>
            <consortium name="Mycorrhizal Genomics Consortium"/>
            <person name="Kohler A."/>
            <person name="Kuo A."/>
            <person name="Nagy L.G."/>
            <person name="Floudas D."/>
            <person name="Copeland A."/>
            <person name="Barry K.W."/>
            <person name="Cichocki N."/>
            <person name="Veneault-Fourrey C."/>
            <person name="LaButti K."/>
            <person name="Lindquist E.A."/>
            <person name="Lipzen A."/>
            <person name="Lundell T."/>
            <person name="Morin E."/>
            <person name="Murat C."/>
            <person name="Riley R."/>
            <person name="Ohm R."/>
            <person name="Sun H."/>
            <person name="Tunlid A."/>
            <person name="Henrissat B."/>
            <person name="Grigoriev I.V."/>
            <person name="Hibbett D.S."/>
            <person name="Martin F."/>
        </authorList>
    </citation>
    <scope>NUCLEOTIDE SEQUENCE [LARGE SCALE GENOMIC DNA]</scope>
    <source>
        <strain evidence="2">Marx 270</strain>
    </source>
</reference>
<proteinExistence type="predicted"/>
<protein>
    <submittedName>
        <fullName evidence="1">Uncharacterized protein</fullName>
    </submittedName>
</protein>
<reference evidence="1 2" key="1">
    <citation type="submission" date="2014-04" db="EMBL/GenBank/DDBJ databases">
        <authorList>
            <consortium name="DOE Joint Genome Institute"/>
            <person name="Kuo A."/>
            <person name="Kohler A."/>
            <person name="Costa M.D."/>
            <person name="Nagy L.G."/>
            <person name="Floudas D."/>
            <person name="Copeland A."/>
            <person name="Barry K.W."/>
            <person name="Cichocki N."/>
            <person name="Veneault-Fourrey C."/>
            <person name="LaButti K."/>
            <person name="Lindquist E.A."/>
            <person name="Lipzen A."/>
            <person name="Lundell T."/>
            <person name="Morin E."/>
            <person name="Murat C."/>
            <person name="Sun H."/>
            <person name="Tunlid A."/>
            <person name="Henrissat B."/>
            <person name="Grigoriev I.V."/>
            <person name="Hibbett D.S."/>
            <person name="Martin F."/>
            <person name="Nordberg H.P."/>
            <person name="Cantor M.N."/>
            <person name="Hua S.X."/>
        </authorList>
    </citation>
    <scope>NUCLEOTIDE SEQUENCE [LARGE SCALE GENOMIC DNA]</scope>
    <source>
        <strain evidence="1 2">Marx 270</strain>
    </source>
</reference>
<dbReference type="OrthoDB" id="3239511at2759"/>
<sequence>KNWNFPKNHTHMHVFDDIEAKGVTCNFNMKPNEKMHGPLKQAYQKQTNFKDVVQQVSQIIG</sequence>
<keyword evidence="2" id="KW-1185">Reference proteome</keyword>
<dbReference type="Proteomes" id="UP000054217">
    <property type="component" value="Unassembled WGS sequence"/>
</dbReference>
<gene>
    <name evidence="1" type="ORF">M404DRAFT_153750</name>
</gene>
<dbReference type="InParanoid" id="A0A0C3NY53"/>
<dbReference type="HOGENOM" id="CLU_2929103_0_0_1"/>
<dbReference type="STRING" id="870435.A0A0C3NY53"/>
<name>A0A0C3NY53_PISTI</name>
<organism evidence="1 2">
    <name type="scientific">Pisolithus tinctorius Marx 270</name>
    <dbReference type="NCBI Taxonomy" id="870435"/>
    <lineage>
        <taxon>Eukaryota</taxon>
        <taxon>Fungi</taxon>
        <taxon>Dikarya</taxon>
        <taxon>Basidiomycota</taxon>
        <taxon>Agaricomycotina</taxon>
        <taxon>Agaricomycetes</taxon>
        <taxon>Agaricomycetidae</taxon>
        <taxon>Boletales</taxon>
        <taxon>Sclerodermatineae</taxon>
        <taxon>Pisolithaceae</taxon>
        <taxon>Pisolithus</taxon>
    </lineage>
</organism>
<dbReference type="AlphaFoldDB" id="A0A0C3NY53"/>
<feature type="non-terminal residue" evidence="1">
    <location>
        <position position="1"/>
    </location>
</feature>
<evidence type="ECO:0000313" key="2">
    <source>
        <dbReference type="Proteomes" id="UP000054217"/>
    </source>
</evidence>
<evidence type="ECO:0000313" key="1">
    <source>
        <dbReference type="EMBL" id="KIO00079.1"/>
    </source>
</evidence>
<accession>A0A0C3NY53</accession>
<dbReference type="EMBL" id="KN831999">
    <property type="protein sequence ID" value="KIO00079.1"/>
    <property type="molecule type" value="Genomic_DNA"/>
</dbReference>